<evidence type="ECO:0000256" key="16">
    <source>
        <dbReference type="PIRSR" id="PIRSR007828-2"/>
    </source>
</evidence>
<evidence type="ECO:0000256" key="11">
    <source>
        <dbReference type="ARBA" id="ARBA00022833"/>
    </source>
</evidence>
<dbReference type="PANTHER" id="PTHR23422">
    <property type="entry name" value="DIPEPTIDYL PEPTIDASE III-RELATED"/>
    <property type="match status" value="1"/>
</dbReference>
<feature type="binding site" evidence="16">
    <location>
        <position position="433"/>
    </location>
    <ligand>
        <name>Zn(2+)</name>
        <dbReference type="ChEBI" id="CHEBI:29105"/>
        <note>catalytic</note>
    </ligand>
</feature>
<feature type="active site" evidence="15">
    <location>
        <position position="429"/>
    </location>
</feature>
<keyword evidence="7 14" id="KW-0963">Cytoplasm</keyword>
<dbReference type="InterPro" id="IPR005317">
    <property type="entry name" value="Dipeptidyl-peptase3"/>
</dbReference>
<name>A0A672LIS8_SINGR</name>
<evidence type="ECO:0000256" key="10">
    <source>
        <dbReference type="ARBA" id="ARBA00022801"/>
    </source>
</evidence>
<comment type="cofactor">
    <cofactor evidence="14 16">
        <name>Zn(2+)</name>
        <dbReference type="ChEBI" id="CHEBI:29105"/>
    </cofactor>
    <text evidence="14 16">Binds 1 zinc ion per subunit.</text>
</comment>
<proteinExistence type="inferred from homology"/>
<dbReference type="Gene3D" id="3.30.540.30">
    <property type="match status" value="3"/>
</dbReference>
<dbReference type="Pfam" id="PF03571">
    <property type="entry name" value="Peptidase_M49"/>
    <property type="match status" value="1"/>
</dbReference>
<evidence type="ECO:0000256" key="7">
    <source>
        <dbReference type="ARBA" id="ARBA00022490"/>
    </source>
</evidence>
<keyword evidence="8 14" id="KW-0645">Protease</keyword>
<keyword evidence="10 14" id="KW-0378">Hydrolase</keyword>
<dbReference type="GO" id="GO:0005737">
    <property type="term" value="C:cytoplasm"/>
    <property type="evidence" value="ECO:0007669"/>
    <property type="project" value="UniProtKB-SubCell"/>
</dbReference>
<evidence type="ECO:0000256" key="14">
    <source>
        <dbReference type="PIRNR" id="PIRNR007828"/>
    </source>
</evidence>
<dbReference type="PIRSF" id="PIRSF007828">
    <property type="entry name" value="Dipeptidyl-peptidase_III"/>
    <property type="match status" value="1"/>
</dbReference>
<sequence length="705" mass="78931">MVDSQYYLPNDIGISALDCREAFRLLSPKEQMYAHYLSRASWYGGLIVLIQTSPESANIYVLLQKMFRAQAPQQLETAATAAGLSAEEYQVKEPVTNTKVNISSVFVVEKFKALVWESLAFKQSPGDMEALWGCCCESLYSLEDKLKQLGLGEKGISAYFSGNCCLEDAEFAQKFLDSKNLSAYNTRLFKTEIDGKQCYEVRLASGKNEVCCGKHEFEDAVFSVKRGDYAFLMEKVCQNLEKAKDCAANDNQKRMLEEYIRSFTCGSVEAHKEGSRYWIKDKGPIVESYIGFIESYRDPFGSRGEFEGFVAVVNKAMSARFAQLVSSAEDLLPELPWPPAFEKDRFLKPDFTSLDVLTFAGSGIPAGINIPNYDDIRQTEGFKNVSLGNVLAVAYATQKDKLTFLEENDKDLYIKWKGPSFEVQVGLHELLGHGSGKLFVQDDKGKFNFDQTAVRNPETGELISSWYKGSETWDSKFSTIASSYEECRAECVGLYLCLNKEVLSIFGNEGEDAEEVVYVNWLNMVRAGLLGLEFYTPESKSWRQAHMQARFVILRVLLEAGEGLVGLKECTGADGRPDAVITLDRSKTYTVGKSAIQSFLCKLQVHKSTADVEGGRALYEGYSAVTADGTHNFLRLRETVLLRKEARKMFVQANTKIKDDAVELVEYEGSAAGLIQSFVERFPDDAEKVEAQLLEMTCMDSSCWC</sequence>
<reference evidence="17" key="1">
    <citation type="submission" date="2025-08" db="UniProtKB">
        <authorList>
            <consortium name="Ensembl"/>
        </authorList>
    </citation>
    <scope>IDENTIFICATION</scope>
</reference>
<gene>
    <name evidence="17" type="primary">dpp3</name>
</gene>
<dbReference type="Proteomes" id="UP000472262">
    <property type="component" value="Unassembled WGS sequence"/>
</dbReference>
<dbReference type="EC" id="3.4.14.4" evidence="4 14"/>
<dbReference type="GO" id="GO:0008235">
    <property type="term" value="F:metalloexopeptidase activity"/>
    <property type="evidence" value="ECO:0007669"/>
    <property type="project" value="InterPro"/>
</dbReference>
<dbReference type="GO" id="GO:0008239">
    <property type="term" value="F:dipeptidyl-peptidase activity"/>
    <property type="evidence" value="ECO:0007669"/>
    <property type="project" value="UniProtKB-UniRule"/>
</dbReference>
<evidence type="ECO:0000256" key="1">
    <source>
        <dbReference type="ARBA" id="ARBA00001336"/>
    </source>
</evidence>
<evidence type="ECO:0000313" key="18">
    <source>
        <dbReference type="Proteomes" id="UP000472262"/>
    </source>
</evidence>
<comment type="catalytic activity">
    <reaction evidence="1 14">
        <text>Release of an N-terminal dipeptide from a peptide comprising four or more residues, with broad specificity. Also acts on dipeptidyl 2-naphthylamides.</text>
        <dbReference type="EC" id="3.4.14.4"/>
    </reaction>
</comment>
<evidence type="ECO:0000256" key="9">
    <source>
        <dbReference type="ARBA" id="ARBA00022723"/>
    </source>
</evidence>
<evidence type="ECO:0000256" key="3">
    <source>
        <dbReference type="ARBA" id="ARBA00010200"/>
    </source>
</evidence>
<evidence type="ECO:0000256" key="5">
    <source>
        <dbReference type="ARBA" id="ARBA00014713"/>
    </source>
</evidence>
<protein>
    <recommendedName>
        <fullName evidence="5 14">Dipeptidyl peptidase 3</fullName>
        <ecNumber evidence="4 14">3.4.14.4</ecNumber>
    </recommendedName>
    <alternativeName>
        <fullName evidence="14">Dipeptidyl aminopeptidase III</fullName>
    </alternativeName>
    <alternativeName>
        <fullName evidence="14">Dipeptidyl peptidase III</fullName>
    </alternativeName>
</protein>
<evidence type="ECO:0000256" key="15">
    <source>
        <dbReference type="PIRSR" id="PIRSR007828-1"/>
    </source>
</evidence>
<reference evidence="17" key="2">
    <citation type="submission" date="2025-09" db="UniProtKB">
        <authorList>
            <consortium name="Ensembl"/>
        </authorList>
    </citation>
    <scope>IDENTIFICATION</scope>
</reference>
<keyword evidence="11 14" id="KW-0862">Zinc</keyword>
<evidence type="ECO:0000256" key="4">
    <source>
        <dbReference type="ARBA" id="ARBA00012063"/>
    </source>
</evidence>
<dbReference type="AlphaFoldDB" id="A0A672LIS8"/>
<dbReference type="GO" id="GO:0008270">
    <property type="term" value="F:zinc ion binding"/>
    <property type="evidence" value="ECO:0007669"/>
    <property type="project" value="UniProtKB-ARBA"/>
</dbReference>
<comment type="subcellular location">
    <subcellularLocation>
        <location evidence="2">Cytoplasm</location>
    </subcellularLocation>
</comment>
<evidence type="ECO:0000256" key="12">
    <source>
        <dbReference type="ARBA" id="ARBA00022990"/>
    </source>
</evidence>
<organism evidence="17 18">
    <name type="scientific">Sinocyclocheilus grahami</name>
    <name type="common">Dianchi golden-line fish</name>
    <name type="synonym">Barbus grahami</name>
    <dbReference type="NCBI Taxonomy" id="75366"/>
    <lineage>
        <taxon>Eukaryota</taxon>
        <taxon>Metazoa</taxon>
        <taxon>Chordata</taxon>
        <taxon>Craniata</taxon>
        <taxon>Vertebrata</taxon>
        <taxon>Euteleostomi</taxon>
        <taxon>Actinopterygii</taxon>
        <taxon>Neopterygii</taxon>
        <taxon>Teleostei</taxon>
        <taxon>Ostariophysi</taxon>
        <taxon>Cypriniformes</taxon>
        <taxon>Cyprinidae</taxon>
        <taxon>Cyprininae</taxon>
        <taxon>Sinocyclocheilus</taxon>
    </lineage>
</organism>
<keyword evidence="12" id="KW-0007">Acetylation</keyword>
<keyword evidence="13 14" id="KW-0482">Metalloprotease</keyword>
<dbReference type="GO" id="GO:0006508">
    <property type="term" value="P:proteolysis"/>
    <property type="evidence" value="ECO:0007669"/>
    <property type="project" value="UniProtKB-KW"/>
</dbReference>
<evidence type="ECO:0000313" key="17">
    <source>
        <dbReference type="Ensembl" id="ENSSGRP00000023782.1"/>
    </source>
</evidence>
<feature type="binding site" evidence="16">
    <location>
        <position position="486"/>
    </location>
    <ligand>
        <name>Zn(2+)</name>
        <dbReference type="ChEBI" id="CHEBI:29105"/>
        <note>catalytic</note>
    </ligand>
</feature>
<dbReference type="Ensembl" id="ENSSGRT00000025639.1">
    <property type="protein sequence ID" value="ENSSGRP00000023782.1"/>
    <property type="gene ID" value="ENSSGRG00000013781.1"/>
</dbReference>
<comment type="similarity">
    <text evidence="3 14">Belongs to the peptidase M49 family.</text>
</comment>
<evidence type="ECO:0000256" key="2">
    <source>
        <dbReference type="ARBA" id="ARBA00004496"/>
    </source>
</evidence>
<dbReference type="FunFam" id="3.30.540.30:FF:000003">
    <property type="entry name" value="Dipeptidyl peptidase 3"/>
    <property type="match status" value="1"/>
</dbReference>
<accession>A0A672LIS8</accession>
<keyword evidence="6 14" id="KW-0031">Aminopeptidase</keyword>
<dbReference type="PANTHER" id="PTHR23422:SF11">
    <property type="entry name" value="DIPEPTIDYL PEPTIDASE 3"/>
    <property type="match status" value="1"/>
</dbReference>
<keyword evidence="18" id="KW-1185">Reference proteome</keyword>
<evidence type="ECO:0000256" key="8">
    <source>
        <dbReference type="ARBA" id="ARBA00022670"/>
    </source>
</evidence>
<dbReference type="GO" id="GO:0004177">
    <property type="term" value="F:aminopeptidase activity"/>
    <property type="evidence" value="ECO:0007669"/>
    <property type="project" value="UniProtKB-KW"/>
</dbReference>
<dbReference type="FunFam" id="3.30.540.30:FF:000002">
    <property type="entry name" value="Dipeptidyl peptidase 3"/>
    <property type="match status" value="1"/>
</dbReference>
<dbReference type="FunFam" id="3.30.540.30:FF:000001">
    <property type="entry name" value="Dipeptidyl peptidase 3"/>
    <property type="match status" value="1"/>
</dbReference>
<evidence type="ECO:0000256" key="6">
    <source>
        <dbReference type="ARBA" id="ARBA00022438"/>
    </source>
</evidence>
<evidence type="ECO:0000256" key="13">
    <source>
        <dbReference type="ARBA" id="ARBA00023049"/>
    </source>
</evidence>
<keyword evidence="9 14" id="KW-0479">Metal-binding</keyword>
<dbReference type="InterPro" id="IPR039461">
    <property type="entry name" value="Peptidase_M49"/>
</dbReference>
<feature type="binding site" evidence="16">
    <location>
        <position position="428"/>
    </location>
    <ligand>
        <name>Zn(2+)</name>
        <dbReference type="ChEBI" id="CHEBI:29105"/>
        <note>catalytic</note>
    </ligand>
</feature>